<dbReference type="InterPro" id="IPR020616">
    <property type="entry name" value="Thiolase_N"/>
</dbReference>
<dbReference type="PROSITE" id="PS00737">
    <property type="entry name" value="THIOLASE_2"/>
    <property type="match status" value="1"/>
</dbReference>
<name>A0A0K1P958_9BACT</name>
<dbReference type="GO" id="GO:0003988">
    <property type="term" value="F:acetyl-CoA C-acyltransferase activity"/>
    <property type="evidence" value="ECO:0007669"/>
    <property type="project" value="UniProtKB-ARBA"/>
</dbReference>
<protein>
    <submittedName>
        <fullName evidence="8">3-ketoacyl-CoA thiolase</fullName>
    </submittedName>
</protein>
<evidence type="ECO:0000259" key="6">
    <source>
        <dbReference type="Pfam" id="PF00108"/>
    </source>
</evidence>
<keyword evidence="3 5" id="KW-0012">Acyltransferase</keyword>
<evidence type="ECO:0000256" key="3">
    <source>
        <dbReference type="ARBA" id="ARBA00023315"/>
    </source>
</evidence>
<dbReference type="InterPro" id="IPR020613">
    <property type="entry name" value="Thiolase_CS"/>
</dbReference>
<dbReference type="InterPro" id="IPR002155">
    <property type="entry name" value="Thiolase"/>
</dbReference>
<dbReference type="Pfam" id="PF00108">
    <property type="entry name" value="Thiolase_N"/>
    <property type="match status" value="1"/>
</dbReference>
<gene>
    <name evidence="8" type="ORF">AKJ08_0455</name>
</gene>
<dbReference type="RefSeq" id="WP_050724569.1">
    <property type="nucleotide sequence ID" value="NZ_CP012332.1"/>
</dbReference>
<evidence type="ECO:0000256" key="1">
    <source>
        <dbReference type="ARBA" id="ARBA00010982"/>
    </source>
</evidence>
<evidence type="ECO:0000259" key="7">
    <source>
        <dbReference type="Pfam" id="PF02803"/>
    </source>
</evidence>
<dbReference type="OrthoDB" id="4565318at2"/>
<dbReference type="InterPro" id="IPR020617">
    <property type="entry name" value="Thiolase_C"/>
</dbReference>
<comment type="similarity">
    <text evidence="1 5">Belongs to the thiolase-like superfamily. Thiolase family.</text>
</comment>
<feature type="active site" description="Acyl-thioester intermediate" evidence="4">
    <location>
        <position position="89"/>
    </location>
</feature>
<dbReference type="Gene3D" id="3.40.47.10">
    <property type="match status" value="1"/>
</dbReference>
<dbReference type="EMBL" id="CP012332">
    <property type="protein sequence ID" value="AKU90068.1"/>
    <property type="molecule type" value="Genomic_DNA"/>
</dbReference>
<feature type="active site" description="Proton acceptor" evidence="4">
    <location>
        <position position="385"/>
    </location>
</feature>
<dbReference type="CDD" id="cd00751">
    <property type="entry name" value="thiolase"/>
    <property type="match status" value="1"/>
</dbReference>
<dbReference type="PROSITE" id="PS00099">
    <property type="entry name" value="THIOLASE_3"/>
    <property type="match status" value="1"/>
</dbReference>
<dbReference type="InterPro" id="IPR020615">
    <property type="entry name" value="Thiolase_acyl_enz_int_AS"/>
</dbReference>
<dbReference type="FunFam" id="3.40.47.10:FF:000010">
    <property type="entry name" value="Acetyl-CoA acetyltransferase (Thiolase)"/>
    <property type="match status" value="1"/>
</dbReference>
<feature type="domain" description="Thiolase C-terminal" evidence="7">
    <location>
        <begin position="277"/>
        <end position="398"/>
    </location>
</feature>
<evidence type="ECO:0000313" key="9">
    <source>
        <dbReference type="Proteomes" id="UP000055590"/>
    </source>
</evidence>
<dbReference type="KEGG" id="vin:AKJ08_0455"/>
<dbReference type="InterPro" id="IPR020610">
    <property type="entry name" value="Thiolase_AS"/>
</dbReference>
<dbReference type="PANTHER" id="PTHR18919">
    <property type="entry name" value="ACETYL-COA C-ACYLTRANSFERASE"/>
    <property type="match status" value="1"/>
</dbReference>
<dbReference type="PIRSF" id="PIRSF000429">
    <property type="entry name" value="Ac-CoA_Ac_transf"/>
    <property type="match status" value="1"/>
</dbReference>
<dbReference type="PATRIC" id="fig|1391653.3.peg.470"/>
<evidence type="ECO:0000256" key="4">
    <source>
        <dbReference type="PIRSR" id="PIRSR000429-1"/>
    </source>
</evidence>
<evidence type="ECO:0000256" key="5">
    <source>
        <dbReference type="RuleBase" id="RU003557"/>
    </source>
</evidence>
<dbReference type="PROSITE" id="PS00098">
    <property type="entry name" value="THIOLASE_1"/>
    <property type="match status" value="1"/>
</dbReference>
<dbReference type="Proteomes" id="UP000055590">
    <property type="component" value="Chromosome"/>
</dbReference>
<feature type="active site" description="Proton acceptor" evidence="4">
    <location>
        <position position="355"/>
    </location>
</feature>
<keyword evidence="9" id="KW-1185">Reference proteome</keyword>
<keyword evidence="2 5" id="KW-0808">Transferase</keyword>
<dbReference type="InterPro" id="IPR016039">
    <property type="entry name" value="Thiolase-like"/>
</dbReference>
<accession>A0A0K1P958</accession>
<organism evidence="8 9">
    <name type="scientific">Vulgatibacter incomptus</name>
    <dbReference type="NCBI Taxonomy" id="1391653"/>
    <lineage>
        <taxon>Bacteria</taxon>
        <taxon>Pseudomonadati</taxon>
        <taxon>Myxococcota</taxon>
        <taxon>Myxococcia</taxon>
        <taxon>Myxococcales</taxon>
        <taxon>Cystobacterineae</taxon>
        <taxon>Vulgatibacteraceae</taxon>
        <taxon>Vulgatibacter</taxon>
    </lineage>
</organism>
<dbReference type="STRING" id="1391653.AKJ08_0455"/>
<evidence type="ECO:0000313" key="8">
    <source>
        <dbReference type="EMBL" id="AKU90068.1"/>
    </source>
</evidence>
<sequence>MREVFICAAVRSPIGRLRGSLQSVRPDDLAGRVIRGLVDRAGIAPDRIDEVILGCANQAGEDNRNVARMALLLAGLPHEVPGVTVNRLCASGMEAVTQAARMIAVGDAELVVAGGVESMTRAPWAMPKPENGYPTGGAQLFDTSLGWRFPNPRMEALFPLEQMGETAENVAERYGISREDQDAFALRSHQRAVAAWESGRFRDELLPIEVPQKKGEALVVDRDEGPRPDTTLEKLAALKPAFRKGGTVTAGNSSTLNDGASALLLASPEAAKAHGLTPVARFVGGASAGVDPRYMGIGPVPATRKLLARVGLEVGALDLVELNEAFAAQGLACMRELGLSEEKVNVNGGAIALGHPLGSSGARILATLVHELRRRGGRYGLATMCVGVGQGAAALVERV</sequence>
<dbReference type="AlphaFoldDB" id="A0A0K1P958"/>
<evidence type="ECO:0000256" key="2">
    <source>
        <dbReference type="ARBA" id="ARBA00022679"/>
    </source>
</evidence>
<reference evidence="8 9" key="1">
    <citation type="submission" date="2015-08" db="EMBL/GenBank/DDBJ databases">
        <authorList>
            <person name="Babu N.S."/>
            <person name="Beckwith C.J."/>
            <person name="Beseler K.G."/>
            <person name="Brison A."/>
            <person name="Carone J.V."/>
            <person name="Caskin T.P."/>
            <person name="Diamond M."/>
            <person name="Durham M.E."/>
            <person name="Foxe J.M."/>
            <person name="Go M."/>
            <person name="Henderson B.A."/>
            <person name="Jones I.B."/>
            <person name="McGettigan J.A."/>
            <person name="Micheletti S.J."/>
            <person name="Nasrallah M.E."/>
            <person name="Ortiz D."/>
            <person name="Piller C.R."/>
            <person name="Privatt S.R."/>
            <person name="Schneider S.L."/>
            <person name="Sharp S."/>
            <person name="Smith T.C."/>
            <person name="Stanton J.D."/>
            <person name="Ullery H.E."/>
            <person name="Wilson R.J."/>
            <person name="Serrano M.G."/>
            <person name="Buck G."/>
            <person name="Lee V."/>
            <person name="Wang Y."/>
            <person name="Carvalho R."/>
            <person name="Voegtly L."/>
            <person name="Shi R."/>
            <person name="Duckworth R."/>
            <person name="Johnson A."/>
            <person name="Loviza R."/>
            <person name="Walstead R."/>
            <person name="Shah Z."/>
            <person name="Kiflezghi M."/>
            <person name="Wade K."/>
            <person name="Ball S.L."/>
            <person name="Bradley K.W."/>
            <person name="Asai D.J."/>
            <person name="Bowman C.A."/>
            <person name="Russell D.A."/>
            <person name="Pope W.H."/>
            <person name="Jacobs-Sera D."/>
            <person name="Hendrix R.W."/>
            <person name="Hatfull G.F."/>
        </authorList>
    </citation>
    <scope>NUCLEOTIDE SEQUENCE [LARGE SCALE GENOMIC DNA]</scope>
    <source>
        <strain evidence="8 9">DSM 27710</strain>
    </source>
</reference>
<dbReference type="NCBIfam" id="TIGR01930">
    <property type="entry name" value="AcCoA-C-Actrans"/>
    <property type="match status" value="1"/>
</dbReference>
<dbReference type="Pfam" id="PF02803">
    <property type="entry name" value="Thiolase_C"/>
    <property type="match status" value="1"/>
</dbReference>
<dbReference type="PANTHER" id="PTHR18919:SF107">
    <property type="entry name" value="ACETYL-COA ACETYLTRANSFERASE, CYTOSOLIC"/>
    <property type="match status" value="1"/>
</dbReference>
<dbReference type="SUPFAM" id="SSF53901">
    <property type="entry name" value="Thiolase-like"/>
    <property type="match status" value="2"/>
</dbReference>
<feature type="domain" description="Thiolase N-terminal" evidence="6">
    <location>
        <begin position="4"/>
        <end position="267"/>
    </location>
</feature>
<proteinExistence type="inferred from homology"/>